<dbReference type="Proteomes" id="UP001295444">
    <property type="component" value="Chromosome 11"/>
</dbReference>
<feature type="region of interest" description="Disordered" evidence="1">
    <location>
        <begin position="95"/>
        <end position="133"/>
    </location>
</feature>
<dbReference type="EMBL" id="OW240922">
    <property type="protein sequence ID" value="CAH2322064.1"/>
    <property type="molecule type" value="Genomic_DNA"/>
</dbReference>
<sequence length="171" mass="19359">MDFRYNHRYFPHIVAVLQTSGLCLLLWTRSSTPLNLNKIPPAALTIPVPPRFPSSSCPGRLDGQAPPDMDVERSVRQHRLLTGRIYSKPLSHLRKKDSGSVNIQERQIKTRRQKKKSQSLSELSSGECSSSSFSEVSILASSVDEGFPPEEIKKSRKFLRMFRKINLPGVR</sequence>
<organism evidence="2 3">
    <name type="scientific">Pelobates cultripes</name>
    <name type="common">Western spadefoot toad</name>
    <dbReference type="NCBI Taxonomy" id="61616"/>
    <lineage>
        <taxon>Eukaryota</taxon>
        <taxon>Metazoa</taxon>
        <taxon>Chordata</taxon>
        <taxon>Craniata</taxon>
        <taxon>Vertebrata</taxon>
        <taxon>Euteleostomi</taxon>
        <taxon>Amphibia</taxon>
        <taxon>Batrachia</taxon>
        <taxon>Anura</taxon>
        <taxon>Pelobatoidea</taxon>
        <taxon>Pelobatidae</taxon>
        <taxon>Pelobates</taxon>
    </lineage>
</organism>
<accession>A0AAD1WTU4</accession>
<evidence type="ECO:0000313" key="2">
    <source>
        <dbReference type="EMBL" id="CAH2322064.1"/>
    </source>
</evidence>
<keyword evidence="3" id="KW-1185">Reference proteome</keyword>
<protein>
    <submittedName>
        <fullName evidence="2">Uncharacterized protein</fullName>
    </submittedName>
</protein>
<feature type="compositionally biased region" description="Low complexity" evidence="1">
    <location>
        <begin position="118"/>
        <end position="133"/>
    </location>
</feature>
<gene>
    <name evidence="2" type="ORF">PECUL_23A016426</name>
</gene>
<evidence type="ECO:0000313" key="3">
    <source>
        <dbReference type="Proteomes" id="UP001295444"/>
    </source>
</evidence>
<proteinExistence type="predicted"/>
<name>A0AAD1WTU4_PELCU</name>
<reference evidence="2" key="1">
    <citation type="submission" date="2022-03" db="EMBL/GenBank/DDBJ databases">
        <authorList>
            <person name="Alioto T."/>
            <person name="Alioto T."/>
            <person name="Gomez Garrido J."/>
        </authorList>
    </citation>
    <scope>NUCLEOTIDE SEQUENCE</scope>
</reference>
<dbReference type="AlphaFoldDB" id="A0AAD1WTU4"/>
<evidence type="ECO:0000256" key="1">
    <source>
        <dbReference type="SAM" id="MobiDB-lite"/>
    </source>
</evidence>